<dbReference type="PANTHER" id="PTHR18934">
    <property type="entry name" value="ATP-DEPENDENT RNA HELICASE"/>
    <property type="match status" value="1"/>
</dbReference>
<reference evidence="6 7" key="1">
    <citation type="submission" date="2021-06" db="EMBL/GenBank/DDBJ databases">
        <title>Caerostris extrusa draft genome.</title>
        <authorList>
            <person name="Kono N."/>
            <person name="Arakawa K."/>
        </authorList>
    </citation>
    <scope>NUCLEOTIDE SEQUENCE [LARGE SCALE GENOMIC DNA]</scope>
</reference>
<name>A0AAV4RDK7_CAEEX</name>
<comment type="caution">
    <text evidence="6">The sequence shown here is derived from an EMBL/GenBank/DDBJ whole genome shotgun (WGS) entry which is preliminary data.</text>
</comment>
<dbReference type="GO" id="GO:0005730">
    <property type="term" value="C:nucleolus"/>
    <property type="evidence" value="ECO:0007669"/>
    <property type="project" value="TreeGrafter"/>
</dbReference>
<dbReference type="GO" id="GO:0016787">
    <property type="term" value="F:hydrolase activity"/>
    <property type="evidence" value="ECO:0007669"/>
    <property type="project" value="UniProtKB-KW"/>
</dbReference>
<keyword evidence="3 6" id="KW-0347">Helicase</keyword>
<keyword evidence="4" id="KW-0067">ATP-binding</keyword>
<dbReference type="PANTHER" id="PTHR18934:SF99">
    <property type="entry name" value="ATP-DEPENDENT RNA HELICASE DHX37-RELATED"/>
    <property type="match status" value="1"/>
</dbReference>
<proteinExistence type="predicted"/>
<dbReference type="InterPro" id="IPR027417">
    <property type="entry name" value="P-loop_NTPase"/>
</dbReference>
<dbReference type="Proteomes" id="UP001054945">
    <property type="component" value="Unassembled WGS sequence"/>
</dbReference>
<organism evidence="6 7">
    <name type="scientific">Caerostris extrusa</name>
    <name type="common">Bark spider</name>
    <name type="synonym">Caerostris bankana</name>
    <dbReference type="NCBI Taxonomy" id="172846"/>
    <lineage>
        <taxon>Eukaryota</taxon>
        <taxon>Metazoa</taxon>
        <taxon>Ecdysozoa</taxon>
        <taxon>Arthropoda</taxon>
        <taxon>Chelicerata</taxon>
        <taxon>Arachnida</taxon>
        <taxon>Araneae</taxon>
        <taxon>Araneomorphae</taxon>
        <taxon>Entelegynae</taxon>
        <taxon>Araneoidea</taxon>
        <taxon>Araneidae</taxon>
        <taxon>Caerostris</taxon>
    </lineage>
</organism>
<dbReference type="GO" id="GO:0005524">
    <property type="term" value="F:ATP binding"/>
    <property type="evidence" value="ECO:0007669"/>
    <property type="project" value="UniProtKB-KW"/>
</dbReference>
<dbReference type="Gene3D" id="3.40.50.300">
    <property type="entry name" value="P-loop containing nucleotide triphosphate hydrolases"/>
    <property type="match status" value="1"/>
</dbReference>
<keyword evidence="1" id="KW-0547">Nucleotide-binding</keyword>
<accession>A0AAV4RDK7</accession>
<evidence type="ECO:0000313" key="7">
    <source>
        <dbReference type="Proteomes" id="UP001054945"/>
    </source>
</evidence>
<dbReference type="SUPFAM" id="SSF52540">
    <property type="entry name" value="P-loop containing nucleoside triphosphate hydrolases"/>
    <property type="match status" value="1"/>
</dbReference>
<dbReference type="EMBL" id="BPLR01007718">
    <property type="protein sequence ID" value="GIY19109.1"/>
    <property type="molecule type" value="Genomic_DNA"/>
</dbReference>
<keyword evidence="2" id="KW-0378">Hydrolase</keyword>
<dbReference type="AlphaFoldDB" id="A0AAV4RDK7"/>
<protein>
    <submittedName>
        <fullName evidence="6">Probable ATP-dependent RNA helicase DHX37</fullName>
    </submittedName>
</protein>
<evidence type="ECO:0000313" key="6">
    <source>
        <dbReference type="EMBL" id="GIY19109.1"/>
    </source>
</evidence>
<evidence type="ECO:0000256" key="3">
    <source>
        <dbReference type="ARBA" id="ARBA00022806"/>
    </source>
</evidence>
<keyword evidence="7" id="KW-1185">Reference proteome</keyword>
<evidence type="ECO:0000256" key="4">
    <source>
        <dbReference type="ARBA" id="ARBA00022840"/>
    </source>
</evidence>
<evidence type="ECO:0000256" key="2">
    <source>
        <dbReference type="ARBA" id="ARBA00022801"/>
    </source>
</evidence>
<feature type="region of interest" description="Disordered" evidence="5">
    <location>
        <begin position="142"/>
        <end position="164"/>
    </location>
</feature>
<dbReference type="GO" id="GO:0004386">
    <property type="term" value="F:helicase activity"/>
    <property type="evidence" value="ECO:0007669"/>
    <property type="project" value="UniProtKB-KW"/>
</dbReference>
<gene>
    <name evidence="6" type="primary">DHX37</name>
    <name evidence="6" type="ORF">CEXT_400151</name>
</gene>
<evidence type="ECO:0000256" key="5">
    <source>
        <dbReference type="SAM" id="MobiDB-lite"/>
    </source>
</evidence>
<sequence>MPEKVSYRIRYKKRTKNRNKVYDGWCVIKRELRWKNDPLKLVIMSATICVEDFMENRNLFKDPPFLIQVESRQYQVQVHFNLRTPEDYVESAFSKICKIHSKLPAGAILVFLTGESEIHRLCKLLRDTFPFPKNQSAISTIKERETPSASNAPKNLKRKRKKKSDGANVFVSSLPAKIYLDTYSIEPLESEELQYHQSDDENNINTEITVINKYNAEIPLHVLPLYSFLPLEEQKKVKYFTYRTFFNSCQHFIVVTC</sequence>
<dbReference type="GO" id="GO:0000462">
    <property type="term" value="P:maturation of SSU-rRNA from tricistronic rRNA transcript (SSU-rRNA, 5.8S rRNA, LSU-rRNA)"/>
    <property type="evidence" value="ECO:0007669"/>
    <property type="project" value="TreeGrafter"/>
</dbReference>
<evidence type="ECO:0000256" key="1">
    <source>
        <dbReference type="ARBA" id="ARBA00022741"/>
    </source>
</evidence>
<dbReference type="GO" id="GO:0003723">
    <property type="term" value="F:RNA binding"/>
    <property type="evidence" value="ECO:0007669"/>
    <property type="project" value="TreeGrafter"/>
</dbReference>